<organism evidence="3 4">
    <name type="scientific">Adineta ricciae</name>
    <name type="common">Rotifer</name>
    <dbReference type="NCBI Taxonomy" id="249248"/>
    <lineage>
        <taxon>Eukaryota</taxon>
        <taxon>Metazoa</taxon>
        <taxon>Spiralia</taxon>
        <taxon>Gnathifera</taxon>
        <taxon>Rotifera</taxon>
        <taxon>Eurotatoria</taxon>
        <taxon>Bdelloidea</taxon>
        <taxon>Adinetida</taxon>
        <taxon>Adinetidae</taxon>
        <taxon>Adineta</taxon>
    </lineage>
</organism>
<gene>
    <name evidence="3" type="ORF">EDS130_LOCUS4207</name>
</gene>
<dbReference type="AlphaFoldDB" id="A0A813RVM7"/>
<dbReference type="PANTHER" id="PTHR10779">
    <property type="entry name" value="DYNEIN LIGHT CHAIN ROADBLOCK"/>
    <property type="match status" value="1"/>
</dbReference>
<sequence length="124" mass="14030">MEMKSYKPHLEFPSTSEAVLKRILSDSTVEGIILINNEGQPQYTSLDNNITFSIASKLFSFTNIARSTIRDIDPTDNLLTLRLRTREKEIMVVAPEDGVYAIAIQKIQSKIPIKQNSDNEDNDD</sequence>
<comment type="similarity">
    <text evidence="1">Belongs to the GAMAD family.</text>
</comment>
<evidence type="ECO:0000313" key="3">
    <source>
        <dbReference type="EMBL" id="CAF0788280.1"/>
    </source>
</evidence>
<dbReference type="SUPFAM" id="SSF103196">
    <property type="entry name" value="Roadblock/LC7 domain"/>
    <property type="match status" value="1"/>
</dbReference>
<dbReference type="InterPro" id="IPR004942">
    <property type="entry name" value="Roadblock/LAMTOR2_dom"/>
</dbReference>
<dbReference type="Pfam" id="PF03259">
    <property type="entry name" value="Robl_LC7"/>
    <property type="match status" value="1"/>
</dbReference>
<reference evidence="3" key="1">
    <citation type="submission" date="2021-02" db="EMBL/GenBank/DDBJ databases">
        <authorList>
            <person name="Nowell W R."/>
        </authorList>
    </citation>
    <scope>NUCLEOTIDE SEQUENCE</scope>
</reference>
<protein>
    <recommendedName>
        <fullName evidence="2">Roadblock/LAMTOR2 domain-containing protein</fullName>
    </recommendedName>
</protein>
<comment type="caution">
    <text evidence="3">The sequence shown here is derived from an EMBL/GenBank/DDBJ whole genome shotgun (WGS) entry which is preliminary data.</text>
</comment>
<feature type="domain" description="Roadblock/LAMTOR2" evidence="2">
    <location>
        <begin position="16"/>
        <end position="105"/>
    </location>
</feature>
<evidence type="ECO:0000256" key="1">
    <source>
        <dbReference type="ARBA" id="ARBA00007191"/>
    </source>
</evidence>
<dbReference type="EMBL" id="CAJNOJ010000011">
    <property type="protein sequence ID" value="CAF0788280.1"/>
    <property type="molecule type" value="Genomic_DNA"/>
</dbReference>
<dbReference type="SMART" id="SM00960">
    <property type="entry name" value="Robl_LC7"/>
    <property type="match status" value="1"/>
</dbReference>
<proteinExistence type="inferred from homology"/>
<dbReference type="OrthoDB" id="9985637at2759"/>
<evidence type="ECO:0000313" key="4">
    <source>
        <dbReference type="Proteomes" id="UP000663852"/>
    </source>
</evidence>
<name>A0A813RVM7_ADIRI</name>
<evidence type="ECO:0000259" key="2">
    <source>
        <dbReference type="SMART" id="SM00960"/>
    </source>
</evidence>
<accession>A0A813RVM7</accession>
<dbReference type="Gene3D" id="3.30.450.30">
    <property type="entry name" value="Dynein light chain 2a, cytoplasmic"/>
    <property type="match status" value="1"/>
</dbReference>
<dbReference type="Proteomes" id="UP000663852">
    <property type="component" value="Unassembled WGS sequence"/>
</dbReference>